<gene>
    <name evidence="1" type="ORF">M1B34_31645</name>
</gene>
<dbReference type="Pfam" id="PF11863">
    <property type="entry name" value="DUF3383"/>
    <property type="match status" value="1"/>
</dbReference>
<sequence length="381" mass="41707">MSYPASEIIRINARISPAGLGTANFASAMLFAPQLELPVGFAPDTHRTYFSLPALSEDFADTTETYKAAQRWLGGTPATRQIQVWGAATADASRAATLNKARNMIWWYWTMWTAPVLAVKADVLAIAQWCEDNTSMFIDNQTGASVAEIRDPSDTDDIATQLSSAGFRHVYTAAHATDPYSGSALAKHFAAVNYSADGSTIDGEYKKSPGVIAESLSGTAYTAMKSKSKNVTFYTEVDNQGSKDIGRWINTNTHSTYGETIDDVVNLDACINFLRTSLYNVTANQPTKLGQDPTGQAMLINAGARATLRTFVGNGYLGPRNYTDPDDGLEKYTFGFEILTKPEDILDISDEDRDEHKAAPLRIRLFRKGSIRIVDVDLDVY</sequence>
<dbReference type="EMBL" id="JALQCW010000108">
    <property type="protein sequence ID" value="MCK9802092.1"/>
    <property type="molecule type" value="Genomic_DNA"/>
</dbReference>
<name>A0A9X1Z1K6_9PSED</name>
<organism evidence="1 2">
    <name type="scientific">Pseudomonas morbosilactucae</name>
    <dbReference type="NCBI Taxonomy" id="2938197"/>
    <lineage>
        <taxon>Bacteria</taxon>
        <taxon>Pseudomonadati</taxon>
        <taxon>Pseudomonadota</taxon>
        <taxon>Gammaproteobacteria</taxon>
        <taxon>Pseudomonadales</taxon>
        <taxon>Pseudomonadaceae</taxon>
        <taxon>Pseudomonas</taxon>
    </lineage>
</organism>
<proteinExistence type="predicted"/>
<reference evidence="1 2" key="1">
    <citation type="journal article" date="2022" name="Int. J. Syst. Evol. Microbiol.">
        <title>Pseudomonas aegrilactucae sp. nov. and Pseudomonas morbosilactucae sp. nov., pathogens causing bacterial rot of lettuce in Japan.</title>
        <authorList>
            <person name="Sawada H."/>
            <person name="Fujikawa T."/>
            <person name="Satou M."/>
        </authorList>
    </citation>
    <scope>NUCLEOTIDE SEQUENCE [LARGE SCALE GENOMIC DNA]</scope>
    <source>
        <strain evidence="1 2">MAFF 302030</strain>
    </source>
</reference>
<evidence type="ECO:0000313" key="2">
    <source>
        <dbReference type="Proteomes" id="UP001155059"/>
    </source>
</evidence>
<reference evidence="1 2" key="2">
    <citation type="journal article" date="2023" name="Plant Pathol.">
        <title>Dismantling and reorganizing Pseudomonas marginalis sensu#lato.</title>
        <authorList>
            <person name="Sawada H."/>
            <person name="Fujikawa T."/>
            <person name="Satou M."/>
        </authorList>
    </citation>
    <scope>NUCLEOTIDE SEQUENCE [LARGE SCALE GENOMIC DNA]</scope>
    <source>
        <strain evidence="1 2">MAFF 302030</strain>
    </source>
</reference>
<dbReference type="RefSeq" id="WP_268267195.1">
    <property type="nucleotide sequence ID" value="NZ_JALQCW010000108.1"/>
</dbReference>
<evidence type="ECO:0000313" key="1">
    <source>
        <dbReference type="EMBL" id="MCK9802092.1"/>
    </source>
</evidence>
<comment type="caution">
    <text evidence="1">The sequence shown here is derived from an EMBL/GenBank/DDBJ whole genome shotgun (WGS) entry which is preliminary data.</text>
</comment>
<accession>A0A9X1Z1K6</accession>
<dbReference type="AlphaFoldDB" id="A0A9X1Z1K6"/>
<dbReference type="InterPro" id="IPR021808">
    <property type="entry name" value="DUF3383"/>
</dbReference>
<protein>
    <submittedName>
        <fullName evidence="1">DUF3383 domain-containing protein</fullName>
    </submittedName>
</protein>
<dbReference type="Proteomes" id="UP001155059">
    <property type="component" value="Unassembled WGS sequence"/>
</dbReference>